<feature type="transmembrane region" description="Helical" evidence="2">
    <location>
        <begin position="415"/>
        <end position="435"/>
    </location>
</feature>
<feature type="region of interest" description="Disordered" evidence="1">
    <location>
        <begin position="206"/>
        <end position="263"/>
    </location>
</feature>
<dbReference type="NCBIfam" id="NF041109">
    <property type="entry name" value="VF_TspB_C_term"/>
    <property type="match status" value="1"/>
</dbReference>
<protein>
    <submittedName>
        <fullName evidence="3">Uncharacterized protein</fullName>
    </submittedName>
</protein>
<accession>A0ABQ6HGK3</accession>
<feature type="compositionally biased region" description="Gly residues" evidence="1">
    <location>
        <begin position="232"/>
        <end position="241"/>
    </location>
</feature>
<evidence type="ECO:0000313" key="3">
    <source>
        <dbReference type="EMBL" id="GLX85847.1"/>
    </source>
</evidence>
<organism evidence="3 4">
    <name type="scientific">Thalassotalea loyana</name>
    <dbReference type="NCBI Taxonomy" id="280483"/>
    <lineage>
        <taxon>Bacteria</taxon>
        <taxon>Pseudomonadati</taxon>
        <taxon>Pseudomonadota</taxon>
        <taxon>Gammaproteobacteria</taxon>
        <taxon>Alteromonadales</taxon>
        <taxon>Colwelliaceae</taxon>
        <taxon>Thalassotalea</taxon>
    </lineage>
</organism>
<comment type="caution">
    <text evidence="3">The sequence shown here is derived from an EMBL/GenBank/DDBJ whole genome shotgun (WGS) entry which is preliminary data.</text>
</comment>
<sequence length="445" mass="47878">MIRIKDSSGFVTRYILMAFAFIFLLKIDHAFAGAPTIPDYQCGTPSPSFETFDCTVHPDGFISQGSYLGQPTYTIYTSSSQSYGSPAGTRTRASHCPSDVWTSSKIYLYRIDDYDPNAKGVFSLEGKCIDQNDPQYTECDVGHLGAKYDAQGTCVNNVTKDDVCSYLCNEDNRVPECKVNGNWTSGSSACVGNTCVSSGVPIANCDTDQGNTADPEHPLNSKNQDGIATDGSHGGGTSGGDGDSDTGSVGGNPENPCVDPSNCQASGDGTGAVSYTHTQCGEPEQCDGDPVLCASVAYQKLQYCKSLEGGDSSETNTKLDNLNNSVNSSADKIVNKLDDVANKIVESNKINESDIDAIVNEQNQWKANNEDGFFNGETFDLDSYFKETSILGSGGGTCPAPETFTVMGKVFYIKYDLFCDFAIMISYLVMAFSYFKAYQIMFRGN</sequence>
<keyword evidence="2" id="KW-0472">Membrane</keyword>
<reference evidence="3 4" key="1">
    <citation type="submission" date="2023-03" db="EMBL/GenBank/DDBJ databases">
        <title>Thalassotalea loyana LMG 22536T draft genome sequence.</title>
        <authorList>
            <person name="Sawabe T."/>
        </authorList>
    </citation>
    <scope>NUCLEOTIDE SEQUENCE [LARGE SCALE GENOMIC DNA]</scope>
    <source>
        <strain evidence="3 4">LMG 22536</strain>
    </source>
</reference>
<dbReference type="EMBL" id="BSSV01000004">
    <property type="protein sequence ID" value="GLX85847.1"/>
    <property type="molecule type" value="Genomic_DNA"/>
</dbReference>
<keyword evidence="4" id="KW-1185">Reference proteome</keyword>
<evidence type="ECO:0000256" key="2">
    <source>
        <dbReference type="SAM" id="Phobius"/>
    </source>
</evidence>
<gene>
    <name evidence="3" type="ORF">tloyanaT_20990</name>
</gene>
<evidence type="ECO:0000313" key="4">
    <source>
        <dbReference type="Proteomes" id="UP001157134"/>
    </source>
</evidence>
<keyword evidence="2" id="KW-1133">Transmembrane helix</keyword>
<name>A0ABQ6HGK3_9GAMM</name>
<evidence type="ECO:0000256" key="1">
    <source>
        <dbReference type="SAM" id="MobiDB-lite"/>
    </source>
</evidence>
<dbReference type="Proteomes" id="UP001157134">
    <property type="component" value="Unassembled WGS sequence"/>
</dbReference>
<dbReference type="RefSeq" id="WP_284298343.1">
    <property type="nucleotide sequence ID" value="NZ_BSSV01000004.1"/>
</dbReference>
<keyword evidence="2" id="KW-0812">Transmembrane</keyword>
<proteinExistence type="predicted"/>